<organism evidence="2 4">
    <name type="scientific">Fusicatenibacter saccharivorans</name>
    <dbReference type="NCBI Taxonomy" id="1150298"/>
    <lineage>
        <taxon>Bacteria</taxon>
        <taxon>Bacillati</taxon>
        <taxon>Bacillota</taxon>
        <taxon>Clostridia</taxon>
        <taxon>Lachnospirales</taxon>
        <taxon>Lachnospiraceae</taxon>
        <taxon>Fusicatenibacter</taxon>
    </lineage>
</organism>
<name>A0A174F5V3_9FIRM</name>
<reference evidence="3" key="2">
    <citation type="submission" date="2021-02" db="EMBL/GenBank/DDBJ databases">
        <title>Metagenome-assembled genomes from human diarrheal sample B26.</title>
        <authorList>
            <person name="Ateba T.P."/>
            <person name="Alayande K.A."/>
            <person name="Mwanza M."/>
        </authorList>
    </citation>
    <scope>NUCLEOTIDE SEQUENCE</scope>
    <source>
        <strain evidence="3">06WH</strain>
    </source>
</reference>
<protein>
    <submittedName>
        <fullName evidence="3">SseB family protein</fullName>
    </submittedName>
</protein>
<dbReference type="Proteomes" id="UP000737612">
    <property type="component" value="Unassembled WGS sequence"/>
</dbReference>
<evidence type="ECO:0000256" key="1">
    <source>
        <dbReference type="SAM" id="MobiDB-lite"/>
    </source>
</evidence>
<accession>A0A174F5V3</accession>
<evidence type="ECO:0000313" key="3">
    <source>
        <dbReference type="EMBL" id="MBN2953879.1"/>
    </source>
</evidence>
<evidence type="ECO:0000313" key="4">
    <source>
        <dbReference type="Proteomes" id="UP000095706"/>
    </source>
</evidence>
<proteinExistence type="predicted"/>
<dbReference type="EMBL" id="CYYV01000009">
    <property type="protein sequence ID" value="CUO43720.1"/>
    <property type="molecule type" value="Genomic_DNA"/>
</dbReference>
<dbReference type="EMBL" id="JAFHBD010000039">
    <property type="protein sequence ID" value="MBN2953879.1"/>
    <property type="molecule type" value="Genomic_DNA"/>
</dbReference>
<dbReference type="AlphaFoldDB" id="A0A174F5V3"/>
<feature type="compositionally biased region" description="Acidic residues" evidence="1">
    <location>
        <begin position="310"/>
        <end position="321"/>
    </location>
</feature>
<gene>
    <name evidence="2" type="ORF">ERS852406_01960</name>
    <name evidence="3" type="ORF">JTJ23_09860</name>
</gene>
<dbReference type="RefSeq" id="WP_158554973.1">
    <property type="nucleotide sequence ID" value="NZ_CAXSRP010000009.1"/>
</dbReference>
<evidence type="ECO:0000313" key="2">
    <source>
        <dbReference type="EMBL" id="CUO43720.1"/>
    </source>
</evidence>
<dbReference type="Proteomes" id="UP000095706">
    <property type="component" value="Unassembled WGS sequence"/>
</dbReference>
<sequence>MTVDNSFTMKKFQSMEIIYVTFSQITKLPYVECDPETFDDQVYMFTEEEAAKEFAKSYVEKNTPLLTVKVLRKQMPNFYMGLYAEGVNMVIFHEGDQTRRIELEQIFPKPDMEKMNKQHLPVLNPGVQLTVVYFLQELRKPNQRRDDAERMQHLRELEEEMLVNLMRSKFILAIDISQVQGEFDPANPGPDVRIPYIKNQNEEIFQPLFSDIGEFQKFRPDPQAKLRLAAIPFQHLLPYLMKQAKGFVINPSGFNLLLTREQLQRIMGAQAQSVRPNLEAMMAQAAAAQAQRNAQNNAANDEVKDHVDEAETTDAETDHEE</sequence>
<reference evidence="2 4" key="1">
    <citation type="submission" date="2015-09" db="EMBL/GenBank/DDBJ databases">
        <authorList>
            <consortium name="Pathogen Informatics"/>
        </authorList>
    </citation>
    <scope>NUCLEOTIDE SEQUENCE [LARGE SCALE GENOMIC DNA]</scope>
    <source>
        <strain evidence="2 4">2789STDY5608849</strain>
    </source>
</reference>
<feature type="region of interest" description="Disordered" evidence="1">
    <location>
        <begin position="286"/>
        <end position="321"/>
    </location>
</feature>
<feature type="compositionally biased region" description="Low complexity" evidence="1">
    <location>
        <begin position="286"/>
        <end position="300"/>
    </location>
</feature>